<evidence type="ECO:0000313" key="3">
    <source>
        <dbReference type="Proteomes" id="UP000256829"/>
    </source>
</evidence>
<feature type="transmembrane region" description="Helical" evidence="1">
    <location>
        <begin position="217"/>
        <end position="248"/>
    </location>
</feature>
<keyword evidence="1" id="KW-1133">Transmembrane helix</keyword>
<sequence length="311" mass="32469">MTTHATGPLSGLTWLKRGINLGRHNARAVFGAAAILMMVATLPSLLQLAVLSVLQPDANGAMAVAAGAQLLSIVLLSPFMGGFLRLIDDTEHARPASASDVFKPFRHGGDAGRLIGFGLLMTLYYVIIGVALITVFGDGLLDWLTKVMTLQAAGNGRIDPAQVPDAPEGLGRLLGLGSILFLFLSGVYAIGFGQVALGRRPVRLAMADGVVGTAKNLLPILLLAVVIVLASIPVGLVLAAVFGIVGLIGGIIHPTLGAALILPLYLALMVVMYVVMFGVMYYLWRDVCSPSDTRGNGPPPSSSSNSHQIEL</sequence>
<keyword evidence="3" id="KW-1185">Reference proteome</keyword>
<name>A0A3D8V7W6_9GAMM</name>
<organism evidence="2 3">
    <name type="scientific">Lysobacter soli</name>
    <dbReference type="NCBI Taxonomy" id="453783"/>
    <lineage>
        <taxon>Bacteria</taxon>
        <taxon>Pseudomonadati</taxon>
        <taxon>Pseudomonadota</taxon>
        <taxon>Gammaproteobacteria</taxon>
        <taxon>Lysobacterales</taxon>
        <taxon>Lysobacteraceae</taxon>
        <taxon>Lysobacter</taxon>
    </lineage>
</organism>
<feature type="transmembrane region" description="Helical" evidence="1">
    <location>
        <begin position="260"/>
        <end position="284"/>
    </location>
</feature>
<feature type="transmembrane region" description="Helical" evidence="1">
    <location>
        <begin position="29"/>
        <end position="54"/>
    </location>
</feature>
<evidence type="ECO:0000256" key="1">
    <source>
        <dbReference type="SAM" id="Phobius"/>
    </source>
</evidence>
<dbReference type="EMBL" id="QTJR01000018">
    <property type="protein sequence ID" value="RDY65486.1"/>
    <property type="molecule type" value="Genomic_DNA"/>
</dbReference>
<accession>A0A3D8V7W6</accession>
<keyword evidence="1" id="KW-0812">Transmembrane</keyword>
<comment type="caution">
    <text evidence="2">The sequence shown here is derived from an EMBL/GenBank/DDBJ whole genome shotgun (WGS) entry which is preliminary data.</text>
</comment>
<protein>
    <submittedName>
        <fullName evidence="2">Uncharacterized protein</fullName>
    </submittedName>
</protein>
<dbReference type="AlphaFoldDB" id="A0A3D8V7W6"/>
<feature type="transmembrane region" description="Helical" evidence="1">
    <location>
        <begin position="60"/>
        <end position="84"/>
    </location>
</feature>
<proteinExistence type="predicted"/>
<dbReference type="Proteomes" id="UP000256829">
    <property type="component" value="Unassembled WGS sequence"/>
</dbReference>
<evidence type="ECO:0000313" key="2">
    <source>
        <dbReference type="EMBL" id="RDY65486.1"/>
    </source>
</evidence>
<dbReference type="RefSeq" id="WP_115844757.1">
    <property type="nucleotide sequence ID" value="NZ_CP183976.1"/>
</dbReference>
<reference evidence="2 3" key="1">
    <citation type="submission" date="2018-08" db="EMBL/GenBank/DDBJ databases">
        <title>Lysobacter soli KCTC 22011, whole genome shotgun sequence.</title>
        <authorList>
            <person name="Zhang X."/>
            <person name="Feng G."/>
            <person name="Zhu H."/>
        </authorList>
    </citation>
    <scope>NUCLEOTIDE SEQUENCE [LARGE SCALE GENOMIC DNA]</scope>
    <source>
        <strain evidence="2 3">KCTC 22011</strain>
    </source>
</reference>
<gene>
    <name evidence="2" type="ORF">DX912_17460</name>
</gene>
<feature type="transmembrane region" description="Helical" evidence="1">
    <location>
        <begin position="173"/>
        <end position="197"/>
    </location>
</feature>
<keyword evidence="1" id="KW-0472">Membrane</keyword>
<feature type="transmembrane region" description="Helical" evidence="1">
    <location>
        <begin position="114"/>
        <end position="136"/>
    </location>
</feature>